<keyword evidence="1" id="KW-1133">Transmembrane helix</keyword>
<feature type="domain" description="Protein-arginine deiminase C-terminal" evidence="2">
    <location>
        <begin position="214"/>
        <end position="599"/>
    </location>
</feature>
<proteinExistence type="predicted"/>
<dbReference type="InterPro" id="IPR013530">
    <property type="entry name" value="PAD_C"/>
</dbReference>
<sequence length="602" mass="66444">MKSEKSDFSFSSPPAFLFLVLFIIGSLIMLSCSDEDSSDEGSMVDIRADVNRNGTVDLSDPTEDAAEDSWDANHGAIFLANIDDDQNSCPKTGSDEELAQCNDAADEVINGEKDLLDLARLKTIPWPDAADDAHGQISVSEPGSYYIRLFKKAGSTFSVFHPTTALSATEVRNGVEFAIEATDFVRDQAVWDGFIDITYAVAFGENQATVDNIDTVRLRVSPLIFHHHLNKVKTAYVTALRREASQVFRSDLQDALTAAEVAEPLYEFQGVADQWTQDFLETAYMAMPAVAGQHIIHVNFRSANYSRGKLRSAGKVVFTELRGPDVAGAVCYDPEHNDDMDTLNSFGNLEVIPPFSNGTEHWPLGRIVRGSAATYYPDTVFETMLQSQQVQLPVSIDTSWLIVSHIDETISYLKADSPRGWILLANDAALARSMLQDQEDNGYGQVKMFVGKYWMTGIPAEISISEVLADPDLMDANAWAAVKVDEMVSSMQTLTGISDSEIVPIPFLHVEVYGYSLAYQPGTTNSMVISGNHFGAPTPHGPEINGQDIFRQQLTSVLAEYGVTTHYIENWDLYHALWGEVHCGSQVTREIANDNKWWESGL</sequence>
<name>A0ABV6Z4N4_UNCC1</name>
<dbReference type="PANTHER" id="PTHR10837:SF8">
    <property type="entry name" value="PROTEIN-ARGININE DEIMINASE"/>
    <property type="match status" value="1"/>
</dbReference>
<dbReference type="PANTHER" id="PTHR10837">
    <property type="entry name" value="PEPTIDYLARGININE DEIMINASE"/>
    <property type="match status" value="1"/>
</dbReference>
<evidence type="ECO:0000313" key="4">
    <source>
        <dbReference type="Proteomes" id="UP001594351"/>
    </source>
</evidence>
<dbReference type="PROSITE" id="PS51257">
    <property type="entry name" value="PROKAR_LIPOPROTEIN"/>
    <property type="match status" value="1"/>
</dbReference>
<organism evidence="3 4">
    <name type="scientific">candidate division CSSED10-310 bacterium</name>
    <dbReference type="NCBI Taxonomy" id="2855610"/>
    <lineage>
        <taxon>Bacteria</taxon>
        <taxon>Bacteria division CSSED10-310</taxon>
    </lineage>
</organism>
<dbReference type="InterPro" id="IPR036556">
    <property type="entry name" value="PAD_central_sf"/>
</dbReference>
<evidence type="ECO:0000313" key="3">
    <source>
        <dbReference type="EMBL" id="MFC1853303.1"/>
    </source>
</evidence>
<dbReference type="InterPro" id="IPR004303">
    <property type="entry name" value="PAD"/>
</dbReference>
<keyword evidence="1" id="KW-0812">Transmembrane</keyword>
<evidence type="ECO:0000259" key="2">
    <source>
        <dbReference type="Pfam" id="PF03068"/>
    </source>
</evidence>
<gene>
    <name evidence="3" type="ORF">ACFL27_24155</name>
</gene>
<evidence type="ECO:0000256" key="1">
    <source>
        <dbReference type="SAM" id="Phobius"/>
    </source>
</evidence>
<comment type="caution">
    <text evidence="3">The sequence shown here is derived from an EMBL/GenBank/DDBJ whole genome shotgun (WGS) entry which is preliminary data.</text>
</comment>
<dbReference type="SUPFAM" id="SSF55909">
    <property type="entry name" value="Pentein"/>
    <property type="match status" value="1"/>
</dbReference>
<keyword evidence="1" id="KW-0472">Membrane</keyword>
<keyword evidence="4" id="KW-1185">Reference proteome</keyword>
<dbReference type="Gene3D" id="2.60.40.1700">
    <property type="entry name" value="Protein-arginine deiminase, central domain"/>
    <property type="match status" value="1"/>
</dbReference>
<protein>
    <submittedName>
        <fullName evidence="3">Protein-arginine deiminase family protein</fullName>
    </submittedName>
</protein>
<accession>A0ABV6Z4N4</accession>
<dbReference type="EMBL" id="JBHPBY010000468">
    <property type="protein sequence ID" value="MFC1853303.1"/>
    <property type="molecule type" value="Genomic_DNA"/>
</dbReference>
<dbReference type="Gene3D" id="3.75.10.10">
    <property type="entry name" value="L-arginine/glycine Amidinotransferase, Chain A"/>
    <property type="match status" value="1"/>
</dbReference>
<reference evidence="3 4" key="1">
    <citation type="submission" date="2024-09" db="EMBL/GenBank/DDBJ databases">
        <title>Laminarin stimulates single cell rates of sulfate reduction while oxygen inhibits transcriptomic activity in coastal marine sediment.</title>
        <authorList>
            <person name="Lindsay M."/>
            <person name="Orcutt B."/>
            <person name="Emerson D."/>
            <person name="Stepanauskas R."/>
            <person name="D'Angelo T."/>
        </authorList>
    </citation>
    <scope>NUCLEOTIDE SEQUENCE [LARGE SCALE GENOMIC DNA]</scope>
    <source>
        <strain evidence="3">SAG AM-311-K15</strain>
    </source>
</reference>
<dbReference type="SUPFAM" id="SSF110083">
    <property type="entry name" value="Peptidylarginine deiminase Pad4, middle domain"/>
    <property type="match status" value="1"/>
</dbReference>
<feature type="transmembrane region" description="Helical" evidence="1">
    <location>
        <begin position="12"/>
        <end position="30"/>
    </location>
</feature>
<dbReference type="Pfam" id="PF03068">
    <property type="entry name" value="PAD"/>
    <property type="match status" value="1"/>
</dbReference>
<dbReference type="Proteomes" id="UP001594351">
    <property type="component" value="Unassembled WGS sequence"/>
</dbReference>